<evidence type="ECO:0000313" key="6">
    <source>
        <dbReference type="EMBL" id="EMB22888.1"/>
    </source>
</evidence>
<dbReference type="SUPFAM" id="SSF51306">
    <property type="entry name" value="LexA/Signal peptidase"/>
    <property type="match status" value="1"/>
</dbReference>
<keyword evidence="2" id="KW-0238">DNA-binding</keyword>
<dbReference type="PANTHER" id="PTHR40661">
    <property type="match status" value="1"/>
</dbReference>
<reference evidence="6 7" key="1">
    <citation type="submission" date="2012-01" db="EMBL/GenBank/DDBJ databases">
        <title>The Genome Sequence of Treponema denticola SP33.</title>
        <authorList>
            <consortium name="The Broad Institute Genome Sequencing Platform"/>
            <person name="Earl A."/>
            <person name="Ward D."/>
            <person name="Feldgarden M."/>
            <person name="Gevers D."/>
            <person name="Blanton J.M."/>
            <person name="Fenno C.J."/>
            <person name="Baranova O.V."/>
            <person name="Mathney J."/>
            <person name="Dewhirst F.E."/>
            <person name="Izard J."/>
            <person name="Young S.K."/>
            <person name="Zeng Q."/>
            <person name="Gargeya S."/>
            <person name="Fitzgerald M."/>
            <person name="Haas B."/>
            <person name="Abouelleil A."/>
            <person name="Alvarado L."/>
            <person name="Arachchi H.M."/>
            <person name="Berlin A."/>
            <person name="Chapman S.B."/>
            <person name="Gearin G."/>
            <person name="Goldberg J."/>
            <person name="Griggs A."/>
            <person name="Gujja S."/>
            <person name="Hansen M."/>
            <person name="Heiman D."/>
            <person name="Howarth C."/>
            <person name="Larimer J."/>
            <person name="Lui A."/>
            <person name="MacDonald P.J.P."/>
            <person name="McCowen C."/>
            <person name="Montmayeur A."/>
            <person name="Murphy C."/>
            <person name="Neiman D."/>
            <person name="Pearson M."/>
            <person name="Priest M."/>
            <person name="Roberts A."/>
            <person name="Saif S."/>
            <person name="Shea T."/>
            <person name="Sisk P."/>
            <person name="Stolte C."/>
            <person name="Sykes S."/>
            <person name="Wortman J."/>
            <person name="Nusbaum C."/>
            <person name="Birren B."/>
        </authorList>
    </citation>
    <scope>NUCLEOTIDE SEQUENCE [LARGE SCALE GENOMIC DNA]</scope>
    <source>
        <strain evidence="6 7">SP33</strain>
    </source>
</reference>
<sequence length="335" mass="37236">MKKIGDFILFSERIRQIREVFNLSQSDFAKKINISQSAVSEFENNTREPSKAFIIAVQKLGISIDWFFSGEGNIFTKTAEANKAKSCLVSGNTLPIDKATNCPIRERELHSDKATNSPTKNVVSNGIESLAIESTAPKFAELEEKLNSLQKDLQAQIDELKGAVEKKQIEEAYNSPPAYTPDPKLRPYSDLHVAEPQINYGLKKELSEPEETEDLPLAENLAAGIPIEAFDSGETYAVPKKFLKRGKKYCVAKIKGTSMTEAGIVDGSFVLLEYTDTALSGEIMVVKYGEQTTLKRLFQKEDGSWELLYEDGSGAVIPLKDGDWEVKGHYVRVVN</sequence>
<dbReference type="GO" id="GO:0003677">
    <property type="term" value="F:DNA binding"/>
    <property type="evidence" value="ECO:0007669"/>
    <property type="project" value="UniProtKB-KW"/>
</dbReference>
<keyword evidence="4" id="KW-0175">Coiled coil</keyword>
<dbReference type="Gene3D" id="1.10.260.40">
    <property type="entry name" value="lambda repressor-like DNA-binding domains"/>
    <property type="match status" value="1"/>
</dbReference>
<keyword evidence="1" id="KW-0805">Transcription regulation</keyword>
<dbReference type="HOGENOM" id="CLU_986739_0_0_12"/>
<dbReference type="PROSITE" id="PS50943">
    <property type="entry name" value="HTH_CROC1"/>
    <property type="match status" value="1"/>
</dbReference>
<accession>M2BN31</accession>
<name>M2BN31_TREDN</name>
<dbReference type="SUPFAM" id="SSF47413">
    <property type="entry name" value="lambda repressor-like DNA-binding domains"/>
    <property type="match status" value="1"/>
</dbReference>
<gene>
    <name evidence="6" type="ORF">HMPREF9733_01711</name>
</gene>
<dbReference type="SMART" id="SM00530">
    <property type="entry name" value="HTH_XRE"/>
    <property type="match status" value="1"/>
</dbReference>
<proteinExistence type="predicted"/>
<dbReference type="InterPro" id="IPR015927">
    <property type="entry name" value="Peptidase_S24_S26A/B/C"/>
</dbReference>
<evidence type="ECO:0000259" key="5">
    <source>
        <dbReference type="PROSITE" id="PS50943"/>
    </source>
</evidence>
<feature type="domain" description="HTH cro/C1-type" evidence="5">
    <location>
        <begin position="14"/>
        <end position="67"/>
    </location>
</feature>
<protein>
    <recommendedName>
        <fullName evidence="5">HTH cro/C1-type domain-containing protein</fullName>
    </recommendedName>
</protein>
<evidence type="ECO:0000256" key="3">
    <source>
        <dbReference type="ARBA" id="ARBA00023163"/>
    </source>
</evidence>
<evidence type="ECO:0000256" key="1">
    <source>
        <dbReference type="ARBA" id="ARBA00023015"/>
    </source>
</evidence>
<dbReference type="Pfam" id="PF01381">
    <property type="entry name" value="HTH_3"/>
    <property type="match status" value="1"/>
</dbReference>
<dbReference type="InterPro" id="IPR010982">
    <property type="entry name" value="Lambda_DNA-bd_dom_sf"/>
</dbReference>
<dbReference type="EMBL" id="AGDZ01000026">
    <property type="protein sequence ID" value="EMB22888.1"/>
    <property type="molecule type" value="Genomic_DNA"/>
</dbReference>
<dbReference type="AlphaFoldDB" id="M2BN31"/>
<dbReference type="Pfam" id="PF00717">
    <property type="entry name" value="Peptidase_S24"/>
    <property type="match status" value="1"/>
</dbReference>
<dbReference type="Proteomes" id="UP000016183">
    <property type="component" value="Unassembled WGS sequence"/>
</dbReference>
<comment type="caution">
    <text evidence="6">The sequence shown here is derived from an EMBL/GenBank/DDBJ whole genome shotgun (WGS) entry which is preliminary data.</text>
</comment>
<dbReference type="CDD" id="cd06529">
    <property type="entry name" value="S24_LexA-like"/>
    <property type="match status" value="1"/>
</dbReference>
<feature type="coiled-coil region" evidence="4">
    <location>
        <begin position="139"/>
        <end position="170"/>
    </location>
</feature>
<dbReference type="PANTHER" id="PTHR40661:SF3">
    <property type="entry name" value="FELS-1 PROPHAGE TRANSCRIPTIONAL REGULATOR"/>
    <property type="match status" value="1"/>
</dbReference>
<dbReference type="InterPro" id="IPR001387">
    <property type="entry name" value="Cro/C1-type_HTH"/>
</dbReference>
<dbReference type="PATRIC" id="fig|999437.3.peg.1763"/>
<dbReference type="Gene3D" id="2.10.109.10">
    <property type="entry name" value="Umud Fragment, subunit A"/>
    <property type="match status" value="1"/>
</dbReference>
<evidence type="ECO:0000256" key="2">
    <source>
        <dbReference type="ARBA" id="ARBA00023125"/>
    </source>
</evidence>
<evidence type="ECO:0000313" key="7">
    <source>
        <dbReference type="Proteomes" id="UP000016183"/>
    </source>
</evidence>
<evidence type="ECO:0000256" key="4">
    <source>
        <dbReference type="SAM" id="Coils"/>
    </source>
</evidence>
<dbReference type="InterPro" id="IPR039418">
    <property type="entry name" value="LexA-like"/>
</dbReference>
<keyword evidence="3" id="KW-0804">Transcription</keyword>
<dbReference type="InterPro" id="IPR036286">
    <property type="entry name" value="LexA/Signal_pep-like_sf"/>
</dbReference>
<dbReference type="RefSeq" id="WP_010696329.1">
    <property type="nucleotide sequence ID" value="NZ_KB442454.1"/>
</dbReference>
<dbReference type="CDD" id="cd00093">
    <property type="entry name" value="HTH_XRE"/>
    <property type="match status" value="1"/>
</dbReference>
<organism evidence="6 7">
    <name type="scientific">Treponema denticola SP33</name>
    <dbReference type="NCBI Taxonomy" id="999437"/>
    <lineage>
        <taxon>Bacteria</taxon>
        <taxon>Pseudomonadati</taxon>
        <taxon>Spirochaetota</taxon>
        <taxon>Spirochaetia</taxon>
        <taxon>Spirochaetales</taxon>
        <taxon>Treponemataceae</taxon>
        <taxon>Treponema</taxon>
    </lineage>
</organism>